<evidence type="ECO:0000256" key="2">
    <source>
        <dbReference type="ARBA" id="ARBA00022825"/>
    </source>
</evidence>
<organism evidence="4 5">
    <name type="scientific">Haloglomus irregulare</name>
    <dbReference type="NCBI Taxonomy" id="2234134"/>
    <lineage>
        <taxon>Archaea</taxon>
        <taxon>Methanobacteriati</taxon>
        <taxon>Methanobacteriota</taxon>
        <taxon>Stenosarchaea group</taxon>
        <taxon>Halobacteria</taxon>
        <taxon>Halobacteriales</taxon>
        <taxon>Natronomonadaceae</taxon>
        <taxon>Haloglomus</taxon>
    </lineage>
</organism>
<gene>
    <name evidence="4" type="ORF">DP107_13790</name>
</gene>
<evidence type="ECO:0000259" key="3">
    <source>
        <dbReference type="Pfam" id="PF00326"/>
    </source>
</evidence>
<keyword evidence="2" id="KW-0720">Serine protease</keyword>
<dbReference type="AlphaFoldDB" id="A0A554MY57"/>
<dbReference type="InterPro" id="IPR011659">
    <property type="entry name" value="WD40"/>
</dbReference>
<dbReference type="PANTHER" id="PTHR42776:SF27">
    <property type="entry name" value="DIPEPTIDYL PEPTIDASE FAMILY MEMBER 6"/>
    <property type="match status" value="1"/>
</dbReference>
<accession>A0A554MY57</accession>
<dbReference type="Gene3D" id="2.120.10.30">
    <property type="entry name" value="TolB, C-terminal domain"/>
    <property type="match status" value="1"/>
</dbReference>
<dbReference type="EMBL" id="QMDX01000009">
    <property type="protein sequence ID" value="TSD10054.1"/>
    <property type="molecule type" value="Genomic_DNA"/>
</dbReference>
<dbReference type="Pfam" id="PF00326">
    <property type="entry name" value="Peptidase_S9"/>
    <property type="match status" value="1"/>
</dbReference>
<keyword evidence="1" id="KW-0378">Hydrolase</keyword>
<dbReference type="InterPro" id="IPR011042">
    <property type="entry name" value="6-blade_b-propeller_TolB-like"/>
</dbReference>
<dbReference type="OrthoDB" id="25019at2157"/>
<dbReference type="GO" id="GO:0006508">
    <property type="term" value="P:proteolysis"/>
    <property type="evidence" value="ECO:0007669"/>
    <property type="project" value="InterPro"/>
</dbReference>
<reference evidence="4 5" key="1">
    <citation type="submission" date="2018-06" db="EMBL/GenBank/DDBJ databases">
        <title>Natronomonas sp. F16-60 a new haloarchaeon isolated from a solar saltern of Isla Cristina, Huelva, Spain.</title>
        <authorList>
            <person name="Duran-Viseras A."/>
            <person name="Sanchez-Porro C."/>
            <person name="Ventosa A."/>
        </authorList>
    </citation>
    <scope>NUCLEOTIDE SEQUENCE [LARGE SCALE GENOMIC DNA]</scope>
    <source>
        <strain evidence="4 5">F16-60</strain>
    </source>
</reference>
<name>A0A554MY57_9EURY</name>
<dbReference type="Pfam" id="PF07676">
    <property type="entry name" value="PD40"/>
    <property type="match status" value="1"/>
</dbReference>
<comment type="caution">
    <text evidence="4">The sequence shown here is derived from an EMBL/GenBank/DDBJ whole genome shotgun (WGS) entry which is preliminary data.</text>
</comment>
<evidence type="ECO:0000313" key="4">
    <source>
        <dbReference type="EMBL" id="TSD10054.1"/>
    </source>
</evidence>
<dbReference type="Proteomes" id="UP000319894">
    <property type="component" value="Unassembled WGS sequence"/>
</dbReference>
<dbReference type="SUPFAM" id="SSF53474">
    <property type="entry name" value="alpha/beta-Hydrolases"/>
    <property type="match status" value="1"/>
</dbReference>
<dbReference type="GO" id="GO:0004252">
    <property type="term" value="F:serine-type endopeptidase activity"/>
    <property type="evidence" value="ECO:0007669"/>
    <property type="project" value="TreeGrafter"/>
</dbReference>
<keyword evidence="2" id="KW-0645">Protease</keyword>
<dbReference type="SUPFAM" id="SSF69304">
    <property type="entry name" value="Tricorn protease N-terminal domain"/>
    <property type="match status" value="1"/>
</dbReference>
<keyword evidence="5" id="KW-1185">Reference proteome</keyword>
<dbReference type="RefSeq" id="WP_144262739.1">
    <property type="nucleotide sequence ID" value="NZ_QMDX01000009.1"/>
</dbReference>
<dbReference type="InParanoid" id="A0A554MY57"/>
<dbReference type="Gene3D" id="3.40.50.1820">
    <property type="entry name" value="alpha/beta hydrolase"/>
    <property type="match status" value="1"/>
</dbReference>
<feature type="domain" description="Peptidase S9 prolyl oligopeptidase catalytic" evidence="3">
    <location>
        <begin position="408"/>
        <end position="616"/>
    </location>
</feature>
<sequence>MDGAFPLEDLIRLPDFHNPVASPDGDTVAFYYDETGRVELYVQDLDSGDRTRISDGNVPRNAIYPLGWRPDGDAVVFHEDEAGDEQNDIHEMTLDGERTPLVEHEGQCLLQDISPNGDLLFTSTAGDQMNCYRYDREVDAIDRLTAYDEPVRTAVFAPDGDRFCYVTNETDETENRDVYVADIADCIETTAPAVEGADAPGNDQPARKLDIGAVGSQTSVADWAGDRLLIEDDTTGFSRGGIYHRKNDTVTWYGPGGVEESARRFAPDGGVITLRRRECGMVPVHYTDPDDGSEFDLQEGVVHTTGGGLDGASTSNGRILTTAQTADGRERLLAYDHSTGDGDTVIGADYADFDPETFIDADYVTYESHDGLEIDGLLYDSGRRPSPALVMVHGGPHAQSTRRFNPFVQYLVASGYTVFAPNYRGSIGRGREFTDAIHEDWGGDEQGDIREAGRWLGARNWVDEDRVAVFGGSYGGYSTYCQLTMHPEEWATGIAIVGMTDLELLYEESMPHFKSALEEQLGGTPEDRPERYTERSPVEHAGEMDRPICIVHGVNDPRCPISQARIFRDALRDRGWTEGRGGEFEYYELGEEGHGSTDTEQRIRQYRILVDYIDRRL</sequence>
<protein>
    <submittedName>
        <fullName evidence="4">S9 family peptidase</fullName>
    </submittedName>
</protein>
<dbReference type="InterPro" id="IPR029058">
    <property type="entry name" value="AB_hydrolase_fold"/>
</dbReference>
<evidence type="ECO:0000256" key="1">
    <source>
        <dbReference type="ARBA" id="ARBA00022801"/>
    </source>
</evidence>
<proteinExistence type="predicted"/>
<dbReference type="PANTHER" id="PTHR42776">
    <property type="entry name" value="SERINE PEPTIDASE S9 FAMILY MEMBER"/>
    <property type="match status" value="1"/>
</dbReference>
<dbReference type="InterPro" id="IPR001375">
    <property type="entry name" value="Peptidase_S9_cat"/>
</dbReference>
<evidence type="ECO:0000313" key="5">
    <source>
        <dbReference type="Proteomes" id="UP000319894"/>
    </source>
</evidence>